<keyword evidence="3" id="KW-0560">Oxidoreductase</keyword>
<evidence type="ECO:0000256" key="5">
    <source>
        <dbReference type="ARBA" id="ARBA00023014"/>
    </source>
</evidence>
<keyword evidence="1" id="KW-0001">2Fe-2S</keyword>
<evidence type="ECO:0000256" key="6">
    <source>
        <dbReference type="SAM" id="MobiDB-lite"/>
    </source>
</evidence>
<proteinExistence type="predicted"/>
<feature type="transmembrane region" description="Helical" evidence="7">
    <location>
        <begin position="128"/>
        <end position="148"/>
    </location>
</feature>
<dbReference type="CDD" id="cd03467">
    <property type="entry name" value="Rieske"/>
    <property type="match status" value="1"/>
</dbReference>
<feature type="transmembrane region" description="Helical" evidence="7">
    <location>
        <begin position="98"/>
        <end position="116"/>
    </location>
</feature>
<keyword evidence="7" id="KW-0472">Membrane</keyword>
<dbReference type="PROSITE" id="PS51296">
    <property type="entry name" value="RIESKE"/>
    <property type="match status" value="1"/>
</dbReference>
<evidence type="ECO:0000256" key="7">
    <source>
        <dbReference type="SAM" id="Phobius"/>
    </source>
</evidence>
<reference evidence="9" key="1">
    <citation type="submission" date="2022-08" db="EMBL/GenBank/DDBJ databases">
        <authorList>
            <person name="Somphong A."/>
            <person name="Phongsopitanun W."/>
        </authorList>
    </citation>
    <scope>NUCLEOTIDE SEQUENCE</scope>
    <source>
        <strain evidence="9">LP05-1</strain>
    </source>
</reference>
<evidence type="ECO:0000313" key="10">
    <source>
        <dbReference type="Proteomes" id="UP001431313"/>
    </source>
</evidence>
<dbReference type="PANTHER" id="PTHR21266">
    <property type="entry name" value="IRON-SULFUR DOMAIN CONTAINING PROTEIN"/>
    <property type="match status" value="1"/>
</dbReference>
<keyword evidence="2" id="KW-0479">Metal-binding</keyword>
<evidence type="ECO:0000256" key="4">
    <source>
        <dbReference type="ARBA" id="ARBA00023004"/>
    </source>
</evidence>
<keyword evidence="5" id="KW-0411">Iron-sulfur</keyword>
<dbReference type="InterPro" id="IPR019251">
    <property type="entry name" value="DUF2231_TM"/>
</dbReference>
<keyword evidence="10" id="KW-1185">Reference proteome</keyword>
<evidence type="ECO:0000256" key="2">
    <source>
        <dbReference type="ARBA" id="ARBA00022723"/>
    </source>
</evidence>
<dbReference type="PANTHER" id="PTHR21266:SF60">
    <property type="entry name" value="3-KETOSTEROID-9-ALPHA-MONOOXYGENASE, OXYGENASE COMPONENT"/>
    <property type="match status" value="1"/>
</dbReference>
<dbReference type="Proteomes" id="UP001431313">
    <property type="component" value="Unassembled WGS sequence"/>
</dbReference>
<sequence length="311" mass="32782">MDTLRSSTTAGRRTPRAEGPGRVLAAMDRLERWSRLDSAVRVVQRAVRVLPPGPAKDLLHGRRLGHPLHPLLVQVPIGTWLSAAVLDTLPGRHGSAQALIGVGLAAAAPAAMAGWADWAESQRPQMRVGLVHAAANVTAVVLYAASFLARARGRTAPGKVLGFTGLGVVGIGGAIGGHLAYRQASGANHAEAVPHLVPDGWQDIGDLAGLLVGHPVRRHLGDVPVLVVREQDDTVRVLADTCSHLGGPLSQGTLSDGCVQCPWHGSRFRLDDGWNVRGPATAPQPVFDARVIGGRIQARLRQRGATRHRAA</sequence>
<evidence type="ECO:0000259" key="8">
    <source>
        <dbReference type="PROSITE" id="PS51296"/>
    </source>
</evidence>
<evidence type="ECO:0000313" key="9">
    <source>
        <dbReference type="EMBL" id="MCS0635526.1"/>
    </source>
</evidence>
<keyword evidence="7" id="KW-0812">Transmembrane</keyword>
<protein>
    <submittedName>
        <fullName evidence="9">Rieske (2Fe-2S) protein</fullName>
    </submittedName>
</protein>
<dbReference type="InterPro" id="IPR036922">
    <property type="entry name" value="Rieske_2Fe-2S_sf"/>
</dbReference>
<dbReference type="Gene3D" id="2.102.10.10">
    <property type="entry name" value="Rieske [2Fe-2S] iron-sulphur domain"/>
    <property type="match status" value="1"/>
</dbReference>
<organism evidence="9 10">
    <name type="scientific">Streptomyces pyxinae</name>
    <dbReference type="NCBI Taxonomy" id="2970734"/>
    <lineage>
        <taxon>Bacteria</taxon>
        <taxon>Bacillati</taxon>
        <taxon>Actinomycetota</taxon>
        <taxon>Actinomycetes</taxon>
        <taxon>Kitasatosporales</taxon>
        <taxon>Streptomycetaceae</taxon>
        <taxon>Streptomyces</taxon>
    </lineage>
</organism>
<feature type="domain" description="Rieske" evidence="8">
    <location>
        <begin position="202"/>
        <end position="298"/>
    </location>
</feature>
<keyword evidence="4" id="KW-0408">Iron</keyword>
<dbReference type="InterPro" id="IPR050584">
    <property type="entry name" value="Cholesterol_7-desaturase"/>
</dbReference>
<feature type="transmembrane region" description="Helical" evidence="7">
    <location>
        <begin position="160"/>
        <end position="181"/>
    </location>
</feature>
<evidence type="ECO:0000256" key="3">
    <source>
        <dbReference type="ARBA" id="ARBA00023002"/>
    </source>
</evidence>
<dbReference type="SUPFAM" id="SSF50022">
    <property type="entry name" value="ISP domain"/>
    <property type="match status" value="1"/>
</dbReference>
<keyword evidence="7" id="KW-1133">Transmembrane helix</keyword>
<name>A0ABT2CDU0_9ACTN</name>
<feature type="region of interest" description="Disordered" evidence="6">
    <location>
        <begin position="1"/>
        <end position="20"/>
    </location>
</feature>
<dbReference type="Pfam" id="PF00355">
    <property type="entry name" value="Rieske"/>
    <property type="match status" value="1"/>
</dbReference>
<evidence type="ECO:0000256" key="1">
    <source>
        <dbReference type="ARBA" id="ARBA00022714"/>
    </source>
</evidence>
<feature type="compositionally biased region" description="Polar residues" evidence="6">
    <location>
        <begin position="1"/>
        <end position="11"/>
    </location>
</feature>
<dbReference type="Pfam" id="PF09990">
    <property type="entry name" value="DUF2231"/>
    <property type="match status" value="1"/>
</dbReference>
<dbReference type="EMBL" id="JANUGQ010000004">
    <property type="protein sequence ID" value="MCS0635526.1"/>
    <property type="molecule type" value="Genomic_DNA"/>
</dbReference>
<comment type="caution">
    <text evidence="9">The sequence shown here is derived from an EMBL/GenBank/DDBJ whole genome shotgun (WGS) entry which is preliminary data.</text>
</comment>
<dbReference type="RefSeq" id="WP_258786347.1">
    <property type="nucleotide sequence ID" value="NZ_JANUGQ010000004.1"/>
</dbReference>
<dbReference type="InterPro" id="IPR017941">
    <property type="entry name" value="Rieske_2Fe-2S"/>
</dbReference>
<accession>A0ABT2CDU0</accession>
<gene>
    <name evidence="9" type="ORF">NX801_07610</name>
</gene>